<proteinExistence type="predicted"/>
<evidence type="ECO:0000313" key="2">
    <source>
        <dbReference type="Proteomes" id="UP001206548"/>
    </source>
</evidence>
<comment type="caution">
    <text evidence="1">The sequence shown here is derived from an EMBL/GenBank/DDBJ whole genome shotgun (WGS) entry which is preliminary data.</text>
</comment>
<sequence length="180" mass="20987">MNNPLFPEFLSYIKKNDDTVKKSLSLYSEDFIDLYIFKLFAKALVYLINEKREKKSLLGLNTEERYDYFTKHYVLTGKILDEIRTKFPNINHSFYNYFTSLNMLGTQVTSDYVNDQSDLINLGLANKSDKIVNLQVVGDMHNVAAVVKVNLTGRSLYYKPHLDNYIVFNEILQLLVCFLL</sequence>
<gene>
    <name evidence="1" type="ORF">NXS10_00070</name>
</gene>
<dbReference type="EMBL" id="JANUXX010000001">
    <property type="protein sequence ID" value="MCS4487378.1"/>
    <property type="molecule type" value="Genomic_DNA"/>
</dbReference>
<organism evidence="1 2">
    <name type="scientific">Streptococcus sciuri</name>
    <dbReference type="NCBI Taxonomy" id="2973939"/>
    <lineage>
        <taxon>Bacteria</taxon>
        <taxon>Bacillati</taxon>
        <taxon>Bacillota</taxon>
        <taxon>Bacilli</taxon>
        <taxon>Lactobacillales</taxon>
        <taxon>Streptococcaceae</taxon>
        <taxon>Streptococcus</taxon>
    </lineage>
</organism>
<accession>A0ABT2F5C0</accession>
<keyword evidence="2" id="KW-1185">Reference proteome</keyword>
<reference evidence="1 2" key="1">
    <citation type="journal article" date="2023" name="Int. J. Syst. Evol. Microbiol.">
        <title>Streptococcus sciuri sp. nov., Staphylococcus marylandisciuri sp. nov. and Staphylococcus americanisciuri sp. nov., isolated from faeces of eastern grey squirrel (Sciurus carolinensis).</title>
        <authorList>
            <person name="Volokhov D.V."/>
            <person name="Zagorodnyaya T.A."/>
            <person name="Furtak V.A."/>
            <person name="Nattanmai G."/>
            <person name="Randall L."/>
            <person name="Jose S."/>
            <person name="Gao Y."/>
            <person name="Eisenberg T."/>
            <person name="Delmonte P."/>
            <person name="Blom J."/>
            <person name="Mitchell K.K."/>
        </authorList>
    </citation>
    <scope>NUCLEOTIDE SEQUENCE [LARGE SCALE GENOMIC DNA]</scope>
    <source>
        <strain evidence="1 2">SQ9-PEA</strain>
    </source>
</reference>
<protein>
    <submittedName>
        <fullName evidence="1">Uncharacterized protein</fullName>
    </submittedName>
</protein>
<dbReference type="Proteomes" id="UP001206548">
    <property type="component" value="Unassembled WGS sequence"/>
</dbReference>
<evidence type="ECO:0000313" key="1">
    <source>
        <dbReference type="EMBL" id="MCS4487378.1"/>
    </source>
</evidence>
<dbReference type="RefSeq" id="WP_259136371.1">
    <property type="nucleotide sequence ID" value="NZ_JANUXX010000001.1"/>
</dbReference>
<name>A0ABT2F5C0_9STRE</name>